<comment type="similarity">
    <text evidence="1">Belongs to the iron/ascorbate-dependent oxidoreductase family.</text>
</comment>
<feature type="non-terminal residue" evidence="3">
    <location>
        <position position="1"/>
    </location>
</feature>
<dbReference type="Proteomes" id="UP000194127">
    <property type="component" value="Unassembled WGS sequence"/>
</dbReference>
<dbReference type="InterPro" id="IPR005123">
    <property type="entry name" value="Oxoglu/Fe-dep_dioxygenase_dom"/>
</dbReference>
<keyword evidence="1" id="KW-0479">Metal-binding</keyword>
<dbReference type="RefSeq" id="XP_024333905.1">
    <property type="nucleotide sequence ID" value="XM_024483393.1"/>
</dbReference>
<evidence type="ECO:0000313" key="4">
    <source>
        <dbReference type="Proteomes" id="UP000194127"/>
    </source>
</evidence>
<dbReference type="Pfam" id="PF13640">
    <property type="entry name" value="2OG-FeII_Oxy_3"/>
    <property type="match status" value="1"/>
</dbReference>
<evidence type="ECO:0000259" key="2">
    <source>
        <dbReference type="PROSITE" id="PS51471"/>
    </source>
</evidence>
<dbReference type="PROSITE" id="PS51471">
    <property type="entry name" value="FE2OG_OXY"/>
    <property type="match status" value="1"/>
</dbReference>
<dbReference type="InterPro" id="IPR044862">
    <property type="entry name" value="Pro_4_hyd_alph_FE2OG_OXY"/>
</dbReference>
<dbReference type="Gene3D" id="2.60.120.620">
    <property type="entry name" value="q2cbj1_9rhob like domain"/>
    <property type="match status" value="1"/>
</dbReference>
<evidence type="ECO:0000313" key="3">
    <source>
        <dbReference type="EMBL" id="OSX57111.1"/>
    </source>
</evidence>
<reference evidence="3 4" key="1">
    <citation type="submission" date="2017-04" db="EMBL/GenBank/DDBJ databases">
        <title>Genome Sequence of the Model Brown-Rot Fungus Postia placenta SB12.</title>
        <authorList>
            <consortium name="DOE Joint Genome Institute"/>
            <person name="Gaskell J."/>
            <person name="Kersten P."/>
            <person name="Larrondo L.F."/>
            <person name="Canessa P."/>
            <person name="Martinez D."/>
            <person name="Hibbett D."/>
            <person name="Schmoll M."/>
            <person name="Kubicek C.P."/>
            <person name="Martinez A.T."/>
            <person name="Yadav J."/>
            <person name="Master E."/>
            <person name="Magnuson J.K."/>
            <person name="James T."/>
            <person name="Yaver D."/>
            <person name="Berka R."/>
            <person name="Labutti K."/>
            <person name="Lipzen A."/>
            <person name="Aerts A."/>
            <person name="Barry K."/>
            <person name="Henrissat B."/>
            <person name="Blanchette R."/>
            <person name="Grigoriev I."/>
            <person name="Cullen D."/>
        </authorList>
    </citation>
    <scope>NUCLEOTIDE SEQUENCE [LARGE SCALE GENOMIC DNA]</scope>
    <source>
        <strain evidence="3 4">MAD-698-R-SB12</strain>
    </source>
</reference>
<dbReference type="PANTHER" id="PTHR33099:SF7">
    <property type="entry name" value="MYND-TYPE DOMAIN-CONTAINING PROTEIN"/>
    <property type="match status" value="1"/>
</dbReference>
<gene>
    <name evidence="3" type="ORF">POSPLADRAFT_1112134</name>
</gene>
<accession>A0A1X6MKY9</accession>
<feature type="domain" description="Fe2OG dioxygenase" evidence="2">
    <location>
        <begin position="67"/>
        <end position="166"/>
    </location>
</feature>
<sequence>ELLELNDTCDVATFGRNHENVHDETYRRAGKLDSAHFSVKVDLLNSGLLDLICDDLLDDDYEERGIRAEMYKLNVYGKDSFFKPHVDTPRGQSMFGTLVIVFPPPHDGGSLILRHHDEEWTFDSGRMLSEQQEPSLAYVMFFSDVEHEVMPVKSGYRVTVTYNLYFSQDRYPAPSATPLMDTSALELKTVFQTLLDDPTFLPQGGRIAFALSHRYPIDVVKQSIDTVARHLKGRDAKLRKICHQLSLATDLR</sequence>
<name>A0A1X6MKY9_9APHY</name>
<dbReference type="EMBL" id="KZ110609">
    <property type="protein sequence ID" value="OSX57111.1"/>
    <property type="molecule type" value="Genomic_DNA"/>
</dbReference>
<keyword evidence="1" id="KW-0560">Oxidoreductase</keyword>
<evidence type="ECO:0000256" key="1">
    <source>
        <dbReference type="RuleBase" id="RU003682"/>
    </source>
</evidence>
<dbReference type="GO" id="GO:0016491">
    <property type="term" value="F:oxidoreductase activity"/>
    <property type="evidence" value="ECO:0007669"/>
    <property type="project" value="UniProtKB-KW"/>
</dbReference>
<feature type="non-terminal residue" evidence="3">
    <location>
        <position position="252"/>
    </location>
</feature>
<dbReference type="OrthoDB" id="27483at2759"/>
<dbReference type="AlphaFoldDB" id="A0A1X6MKY9"/>
<organism evidence="3 4">
    <name type="scientific">Postia placenta MAD-698-R-SB12</name>
    <dbReference type="NCBI Taxonomy" id="670580"/>
    <lineage>
        <taxon>Eukaryota</taxon>
        <taxon>Fungi</taxon>
        <taxon>Dikarya</taxon>
        <taxon>Basidiomycota</taxon>
        <taxon>Agaricomycotina</taxon>
        <taxon>Agaricomycetes</taxon>
        <taxon>Polyporales</taxon>
        <taxon>Adustoporiaceae</taxon>
        <taxon>Rhodonia</taxon>
    </lineage>
</organism>
<dbReference type="PANTHER" id="PTHR33099">
    <property type="entry name" value="FE2OG DIOXYGENASE DOMAIN-CONTAINING PROTEIN"/>
    <property type="match status" value="1"/>
</dbReference>
<dbReference type="GO" id="GO:0046872">
    <property type="term" value="F:metal ion binding"/>
    <property type="evidence" value="ECO:0007669"/>
    <property type="project" value="UniProtKB-KW"/>
</dbReference>
<dbReference type="GeneID" id="36328342"/>
<protein>
    <recommendedName>
        <fullName evidence="2">Fe2OG dioxygenase domain-containing protein</fullName>
    </recommendedName>
</protein>
<proteinExistence type="inferred from homology"/>
<keyword evidence="4" id="KW-1185">Reference proteome</keyword>
<keyword evidence="1" id="KW-0408">Iron</keyword>